<accession>A0ABX3T7W1</accession>
<dbReference type="PANTHER" id="PTHR44196">
    <property type="entry name" value="DEHYDROGENASE/REDUCTASE SDR FAMILY MEMBER 7B"/>
    <property type="match status" value="1"/>
</dbReference>
<dbReference type="Proteomes" id="UP000192374">
    <property type="component" value="Unassembled WGS sequence"/>
</dbReference>
<evidence type="ECO:0000256" key="2">
    <source>
        <dbReference type="ARBA" id="ARBA00023002"/>
    </source>
</evidence>
<proteinExistence type="inferred from homology"/>
<keyword evidence="2" id="KW-0560">Oxidoreductase</keyword>
<evidence type="ECO:0000313" key="3">
    <source>
        <dbReference type="EMBL" id="ORB16500.1"/>
    </source>
</evidence>
<dbReference type="PRINTS" id="PR00081">
    <property type="entry name" value="GDHRDH"/>
</dbReference>
<dbReference type="SUPFAM" id="SSF51735">
    <property type="entry name" value="NAD(P)-binding Rossmann-fold domains"/>
    <property type="match status" value="1"/>
</dbReference>
<comment type="similarity">
    <text evidence="1">Belongs to the short-chain dehydrogenases/reductases (SDR) family.</text>
</comment>
<dbReference type="Gene3D" id="3.40.50.720">
    <property type="entry name" value="NAD(P)-binding Rossmann-like Domain"/>
    <property type="match status" value="1"/>
</dbReference>
<name>A0ABX3T7W1_9MYCO</name>
<gene>
    <name evidence="3" type="ORF">BST37_06220</name>
</gene>
<sequence length="222" mass="23172">MTEAEPAVPAQPPRAVMLTGASSPVARATAARLARRGDLVLIGSRRPEICERLAARLRAQGATAFAAYLDLADTSSIDLFVESARYLVGEVDVLITDAGLSAARSDMFGAQHLAAQVIPPMIRRGRGDVVLVSPDILAGATPPNACRRALDAWLSGLDAEFVGTGVRASIIRSAGIAARVAPADVARVIAAMVGSGESMHLRLVEVISQHPAPAPAKERKAR</sequence>
<evidence type="ECO:0008006" key="5">
    <source>
        <dbReference type="Google" id="ProtNLM"/>
    </source>
</evidence>
<dbReference type="Pfam" id="PF00106">
    <property type="entry name" value="adh_short"/>
    <property type="match status" value="1"/>
</dbReference>
<keyword evidence="4" id="KW-1185">Reference proteome</keyword>
<organism evidence="3 4">
    <name type="scientific">Mycobacterium noviomagense</name>
    <dbReference type="NCBI Taxonomy" id="459858"/>
    <lineage>
        <taxon>Bacteria</taxon>
        <taxon>Bacillati</taxon>
        <taxon>Actinomycetota</taxon>
        <taxon>Actinomycetes</taxon>
        <taxon>Mycobacteriales</taxon>
        <taxon>Mycobacteriaceae</taxon>
        <taxon>Mycobacterium</taxon>
    </lineage>
</organism>
<dbReference type="InterPro" id="IPR002347">
    <property type="entry name" value="SDR_fam"/>
</dbReference>
<reference evidence="3 4" key="1">
    <citation type="submission" date="2017-02" db="EMBL/GenBank/DDBJ databases">
        <title>The new phylogeny of genus Mycobacterium.</title>
        <authorList>
            <person name="Tortoli E."/>
            <person name="Trovato A."/>
            <person name="Cirillo D.M."/>
        </authorList>
    </citation>
    <scope>NUCLEOTIDE SEQUENCE [LARGE SCALE GENOMIC DNA]</scope>
    <source>
        <strain evidence="3 4">DSM 45145</strain>
    </source>
</reference>
<comment type="caution">
    <text evidence="3">The sequence shown here is derived from an EMBL/GenBank/DDBJ whole genome shotgun (WGS) entry which is preliminary data.</text>
</comment>
<dbReference type="RefSeq" id="WP_083086786.1">
    <property type="nucleotide sequence ID" value="NZ_AP022583.1"/>
</dbReference>
<dbReference type="EMBL" id="MVIC01000007">
    <property type="protein sequence ID" value="ORB16500.1"/>
    <property type="molecule type" value="Genomic_DNA"/>
</dbReference>
<dbReference type="PANTHER" id="PTHR44196:SF1">
    <property type="entry name" value="DEHYDROGENASE_REDUCTASE SDR FAMILY MEMBER 7B"/>
    <property type="match status" value="1"/>
</dbReference>
<protein>
    <recommendedName>
        <fullName evidence="5">Short-chain dehydrogenase</fullName>
    </recommendedName>
</protein>
<evidence type="ECO:0000256" key="1">
    <source>
        <dbReference type="ARBA" id="ARBA00006484"/>
    </source>
</evidence>
<evidence type="ECO:0000313" key="4">
    <source>
        <dbReference type="Proteomes" id="UP000192374"/>
    </source>
</evidence>
<dbReference type="InterPro" id="IPR036291">
    <property type="entry name" value="NAD(P)-bd_dom_sf"/>
</dbReference>